<evidence type="ECO:0000256" key="5">
    <source>
        <dbReference type="ARBA" id="ARBA00023125"/>
    </source>
</evidence>
<comment type="function">
    <text evidence="1">Histones H1 are necessary for the condensation of nucleosome chains into higher-order structures.</text>
</comment>
<dbReference type="GO" id="GO:0006334">
    <property type="term" value="P:nucleosome assembly"/>
    <property type="evidence" value="ECO:0007669"/>
    <property type="project" value="InterPro"/>
</dbReference>
<dbReference type="Pfam" id="PF00538">
    <property type="entry name" value="Linker_histone"/>
    <property type="match status" value="1"/>
</dbReference>
<dbReference type="Gene3D" id="1.10.10.10">
    <property type="entry name" value="Winged helix-like DNA-binding domain superfamily/Winged helix DNA-binding domain"/>
    <property type="match status" value="1"/>
</dbReference>
<dbReference type="GO" id="GO:0003690">
    <property type="term" value="F:double-stranded DNA binding"/>
    <property type="evidence" value="ECO:0007669"/>
    <property type="project" value="TreeGrafter"/>
</dbReference>
<dbReference type="SMART" id="SM00526">
    <property type="entry name" value="H15"/>
    <property type="match status" value="1"/>
</dbReference>
<dbReference type="InterPro" id="IPR005818">
    <property type="entry name" value="Histone_H1/H5_H15"/>
</dbReference>
<dbReference type="InterPro" id="IPR036390">
    <property type="entry name" value="WH_DNA-bd_sf"/>
</dbReference>
<evidence type="ECO:0000313" key="11">
    <source>
        <dbReference type="Proteomes" id="UP001162162"/>
    </source>
</evidence>
<dbReference type="InterPro" id="IPR005819">
    <property type="entry name" value="H1/H5"/>
</dbReference>
<evidence type="ECO:0000256" key="8">
    <source>
        <dbReference type="SAM" id="MobiDB-lite"/>
    </source>
</evidence>
<dbReference type="EMBL" id="JAPWTK010000260">
    <property type="protein sequence ID" value="KAJ8944274.1"/>
    <property type="molecule type" value="Genomic_DNA"/>
</dbReference>
<comment type="similarity">
    <text evidence="7">Belongs to the histone H1/H5 family.</text>
</comment>
<dbReference type="SUPFAM" id="SSF46785">
    <property type="entry name" value="Winged helix' DNA-binding domain"/>
    <property type="match status" value="1"/>
</dbReference>
<reference evidence="10" key="1">
    <citation type="journal article" date="2023" name="Insect Mol. Biol.">
        <title>Genome sequencing provides insights into the evolution of gene families encoding plant cell wall-degrading enzymes in longhorned beetles.</title>
        <authorList>
            <person name="Shin N.R."/>
            <person name="Okamura Y."/>
            <person name="Kirsch R."/>
            <person name="Pauchet Y."/>
        </authorList>
    </citation>
    <scope>NUCLEOTIDE SEQUENCE</scope>
    <source>
        <strain evidence="10">AMC_N1</strain>
    </source>
</reference>
<gene>
    <name evidence="10" type="ORF">NQ318_009651</name>
</gene>
<feature type="domain" description="H15" evidence="9">
    <location>
        <begin position="6"/>
        <end position="81"/>
    </location>
</feature>
<keyword evidence="4 7" id="KW-0158">Chromosome</keyword>
<evidence type="ECO:0000259" key="9">
    <source>
        <dbReference type="PROSITE" id="PS51504"/>
    </source>
</evidence>
<feature type="region of interest" description="Disordered" evidence="8">
    <location>
        <begin position="100"/>
        <end position="134"/>
    </location>
</feature>
<dbReference type="PRINTS" id="PR00624">
    <property type="entry name" value="HISTONEH5"/>
</dbReference>
<dbReference type="GO" id="GO:0045910">
    <property type="term" value="P:negative regulation of DNA recombination"/>
    <property type="evidence" value="ECO:0007669"/>
    <property type="project" value="TreeGrafter"/>
</dbReference>
<name>A0AAV8Y191_9CUCU</name>
<evidence type="ECO:0000256" key="2">
    <source>
        <dbReference type="ARBA" id="ARBA00004123"/>
    </source>
</evidence>
<evidence type="ECO:0000256" key="7">
    <source>
        <dbReference type="RuleBase" id="RU003894"/>
    </source>
</evidence>
<dbReference type="GO" id="GO:0000786">
    <property type="term" value="C:nucleosome"/>
    <property type="evidence" value="ECO:0007669"/>
    <property type="project" value="InterPro"/>
</dbReference>
<dbReference type="FunFam" id="1.10.10.10:FF:000140">
    <property type="entry name" value="Histone H1.0"/>
    <property type="match status" value="1"/>
</dbReference>
<evidence type="ECO:0000256" key="4">
    <source>
        <dbReference type="ARBA" id="ARBA00022454"/>
    </source>
</evidence>
<organism evidence="10 11">
    <name type="scientific">Aromia moschata</name>
    <dbReference type="NCBI Taxonomy" id="1265417"/>
    <lineage>
        <taxon>Eukaryota</taxon>
        <taxon>Metazoa</taxon>
        <taxon>Ecdysozoa</taxon>
        <taxon>Arthropoda</taxon>
        <taxon>Hexapoda</taxon>
        <taxon>Insecta</taxon>
        <taxon>Pterygota</taxon>
        <taxon>Neoptera</taxon>
        <taxon>Endopterygota</taxon>
        <taxon>Coleoptera</taxon>
        <taxon>Polyphaga</taxon>
        <taxon>Cucujiformia</taxon>
        <taxon>Chrysomeloidea</taxon>
        <taxon>Cerambycidae</taxon>
        <taxon>Cerambycinae</taxon>
        <taxon>Callichromatini</taxon>
        <taxon>Aromia</taxon>
    </lineage>
</organism>
<dbReference type="GO" id="GO:0030527">
    <property type="term" value="F:structural constituent of chromatin"/>
    <property type="evidence" value="ECO:0007669"/>
    <property type="project" value="InterPro"/>
</dbReference>
<keyword evidence="5 7" id="KW-0238">DNA-binding</keyword>
<dbReference type="GO" id="GO:0005634">
    <property type="term" value="C:nucleus"/>
    <property type="evidence" value="ECO:0007669"/>
    <property type="project" value="UniProtKB-SubCell"/>
</dbReference>
<dbReference type="GO" id="GO:0031492">
    <property type="term" value="F:nucleosomal DNA binding"/>
    <property type="evidence" value="ECO:0007669"/>
    <property type="project" value="TreeGrafter"/>
</dbReference>
<keyword evidence="11" id="KW-1185">Reference proteome</keyword>
<comment type="caution">
    <text evidence="10">The sequence shown here is derived from an EMBL/GenBank/DDBJ whole genome shotgun (WGS) entry which is preliminary data.</text>
</comment>
<comment type="subcellular location">
    <subcellularLocation>
        <location evidence="3">Chromosome</location>
    </subcellularLocation>
    <subcellularLocation>
        <location evidence="2 7">Nucleus</location>
    </subcellularLocation>
</comment>
<evidence type="ECO:0000256" key="3">
    <source>
        <dbReference type="ARBA" id="ARBA00004286"/>
    </source>
</evidence>
<evidence type="ECO:0000313" key="10">
    <source>
        <dbReference type="EMBL" id="KAJ8944274.1"/>
    </source>
</evidence>
<evidence type="ECO:0000256" key="6">
    <source>
        <dbReference type="ARBA" id="ARBA00023242"/>
    </source>
</evidence>
<dbReference type="AlphaFoldDB" id="A0AAV8Y191"/>
<dbReference type="PROSITE" id="PS51504">
    <property type="entry name" value="H15"/>
    <property type="match status" value="1"/>
</dbReference>
<sequence length="134" mass="15600">MKNKPNHPTTAEMVEKALKEIGTGRNGISFQAIKKYISANFLVEYEKYAHHIKRYLKNAVDTGTLIQVRGKGASGSFKINKYVDKGKVSKNYVKNCRSVKRHRKMKTPRDIKDRKKLEHHERSHSYQDSFSIYE</sequence>
<proteinExistence type="inferred from homology"/>
<dbReference type="GO" id="GO:0030261">
    <property type="term" value="P:chromosome condensation"/>
    <property type="evidence" value="ECO:0007669"/>
    <property type="project" value="TreeGrafter"/>
</dbReference>
<dbReference type="Proteomes" id="UP001162162">
    <property type="component" value="Unassembled WGS sequence"/>
</dbReference>
<evidence type="ECO:0000256" key="1">
    <source>
        <dbReference type="ARBA" id="ARBA00002809"/>
    </source>
</evidence>
<dbReference type="PANTHER" id="PTHR11467">
    <property type="entry name" value="HISTONE H1"/>
    <property type="match status" value="1"/>
</dbReference>
<dbReference type="InterPro" id="IPR036388">
    <property type="entry name" value="WH-like_DNA-bd_sf"/>
</dbReference>
<accession>A0AAV8Y191</accession>
<protein>
    <recommendedName>
        <fullName evidence="9">H15 domain-containing protein</fullName>
    </recommendedName>
</protein>
<feature type="compositionally biased region" description="Basic and acidic residues" evidence="8">
    <location>
        <begin position="107"/>
        <end position="125"/>
    </location>
</feature>
<keyword evidence="6 7" id="KW-0539">Nucleus</keyword>
<dbReference type="CDD" id="cd00073">
    <property type="entry name" value="H15"/>
    <property type="match status" value="1"/>
</dbReference>
<dbReference type="PANTHER" id="PTHR11467:SF20">
    <property type="entry name" value="H15 DOMAIN-CONTAINING PROTEIN-RELATED"/>
    <property type="match status" value="1"/>
</dbReference>